<dbReference type="AlphaFoldDB" id="A0A0F9YDN7"/>
<keyword evidence="9" id="KW-0547">Nucleotide-binding</keyword>
<dbReference type="GO" id="GO:0004478">
    <property type="term" value="F:methionine adenosyltransferase activity"/>
    <property type="evidence" value="ECO:0007669"/>
    <property type="project" value="UniProtKB-UniRule"/>
</dbReference>
<dbReference type="GO" id="GO:0046872">
    <property type="term" value="F:metal ion binding"/>
    <property type="evidence" value="ECO:0007669"/>
    <property type="project" value="UniProtKB-KW"/>
</dbReference>
<evidence type="ECO:0000256" key="7">
    <source>
        <dbReference type="ARBA" id="ARBA00022679"/>
    </source>
</evidence>
<comment type="cofactor">
    <cofactor evidence="1">
        <name>Mg(2+)</name>
        <dbReference type="ChEBI" id="CHEBI:18420"/>
    </cofactor>
</comment>
<keyword evidence="12 14" id="KW-0630">Potassium</keyword>
<evidence type="ECO:0000256" key="12">
    <source>
        <dbReference type="ARBA" id="ARBA00022958"/>
    </source>
</evidence>
<comment type="subunit">
    <text evidence="14">Homotetramer.</text>
</comment>
<evidence type="ECO:0000313" key="19">
    <source>
        <dbReference type="EMBL" id="KKP29759.1"/>
    </source>
</evidence>
<dbReference type="UniPathway" id="UPA00315">
    <property type="reaction ID" value="UER00080"/>
</dbReference>
<dbReference type="PIRSF" id="PIRSF000497">
    <property type="entry name" value="MAT"/>
    <property type="match status" value="1"/>
</dbReference>
<evidence type="ECO:0000256" key="4">
    <source>
        <dbReference type="ARBA" id="ARBA00009685"/>
    </source>
</evidence>
<dbReference type="EMBL" id="LBOG01000008">
    <property type="protein sequence ID" value="KKP29759.1"/>
    <property type="molecule type" value="Genomic_DNA"/>
</dbReference>
<dbReference type="GO" id="GO:0006730">
    <property type="term" value="P:one-carbon metabolic process"/>
    <property type="evidence" value="ECO:0007669"/>
    <property type="project" value="UniProtKB-KW"/>
</dbReference>
<evidence type="ECO:0000256" key="15">
    <source>
        <dbReference type="RuleBase" id="RU004462"/>
    </source>
</evidence>
<protein>
    <recommendedName>
        <fullName evidence="5 13">Methionine adenosyltransferase</fullName>
        <ecNumber evidence="5 13">2.5.1.6</ecNumber>
    </recommendedName>
</protein>
<dbReference type="Proteomes" id="UP000034934">
    <property type="component" value="Unassembled WGS sequence"/>
</dbReference>
<evidence type="ECO:0000256" key="14">
    <source>
        <dbReference type="RuleBase" id="RU000542"/>
    </source>
</evidence>
<keyword evidence="11 14" id="KW-0460">Magnesium</keyword>
<feature type="domain" description="S-adenosylmethionine synthetase central" evidence="17">
    <location>
        <begin position="109"/>
        <end position="224"/>
    </location>
</feature>
<dbReference type="InterPro" id="IPR022630">
    <property type="entry name" value="S-AdoMet_synt_C"/>
</dbReference>
<comment type="caution">
    <text evidence="19">The sequence shown here is derived from an EMBL/GenBank/DDBJ whole genome shotgun (WGS) entry which is preliminary data.</text>
</comment>
<dbReference type="PATRIC" id="fig|1618767.3.peg.693"/>
<dbReference type="SUPFAM" id="SSF55973">
    <property type="entry name" value="S-adenosylmethionine synthetase"/>
    <property type="match status" value="3"/>
</dbReference>
<evidence type="ECO:0000256" key="3">
    <source>
        <dbReference type="ARBA" id="ARBA00005224"/>
    </source>
</evidence>
<dbReference type="GO" id="GO:0005737">
    <property type="term" value="C:cytoplasm"/>
    <property type="evidence" value="ECO:0007669"/>
    <property type="project" value="UniProtKB-SubCell"/>
</dbReference>
<keyword evidence="7" id="KW-0808">Transferase</keyword>
<comment type="similarity">
    <text evidence="4 15">Belongs to the AdoMet synthase family.</text>
</comment>
<organism evidence="19 20">
    <name type="scientific">Candidatus Nomurabacteria bacterium GW2011_GWF1_31_48</name>
    <dbReference type="NCBI Taxonomy" id="1618767"/>
    <lineage>
        <taxon>Bacteria</taxon>
        <taxon>Candidatus Nomuraibacteriota</taxon>
    </lineage>
</organism>
<dbReference type="GO" id="GO:0006556">
    <property type="term" value="P:S-adenosylmethionine biosynthetic process"/>
    <property type="evidence" value="ECO:0007669"/>
    <property type="project" value="UniProtKB-UniRule"/>
</dbReference>
<dbReference type="Pfam" id="PF00438">
    <property type="entry name" value="S-AdoMet_synt_N"/>
    <property type="match status" value="1"/>
</dbReference>
<comment type="subcellular location">
    <subcellularLocation>
        <location evidence="14">Cytoplasm</location>
    </subcellularLocation>
</comment>
<accession>A0A0F9YDN7</accession>
<dbReference type="Gene3D" id="3.30.300.10">
    <property type="match status" value="3"/>
</dbReference>
<dbReference type="InterPro" id="IPR022636">
    <property type="entry name" value="S-AdoMet_synthetase_sfam"/>
</dbReference>
<feature type="domain" description="S-adenosylmethionine synthetase N-terminal" evidence="16">
    <location>
        <begin position="5"/>
        <end position="99"/>
    </location>
</feature>
<evidence type="ECO:0000259" key="16">
    <source>
        <dbReference type="Pfam" id="PF00438"/>
    </source>
</evidence>
<evidence type="ECO:0000256" key="2">
    <source>
        <dbReference type="ARBA" id="ARBA00001958"/>
    </source>
</evidence>
<comment type="pathway">
    <text evidence="3">Amino-acid biosynthesis; S-adenosyl-L-methionine biosynthesis; S-adenosyl-L-methionine from L-methionine: step 1/1.</text>
</comment>
<evidence type="ECO:0000256" key="1">
    <source>
        <dbReference type="ARBA" id="ARBA00001946"/>
    </source>
</evidence>
<dbReference type="InterPro" id="IPR022629">
    <property type="entry name" value="S-AdoMet_synt_central"/>
</dbReference>
<evidence type="ECO:0000256" key="10">
    <source>
        <dbReference type="ARBA" id="ARBA00022840"/>
    </source>
</evidence>
<reference evidence="19 20" key="1">
    <citation type="journal article" date="2015" name="Nature">
        <title>rRNA introns, odd ribosomes, and small enigmatic genomes across a large radiation of phyla.</title>
        <authorList>
            <person name="Brown C.T."/>
            <person name="Hug L.A."/>
            <person name="Thomas B.C."/>
            <person name="Sharon I."/>
            <person name="Castelle C.J."/>
            <person name="Singh A."/>
            <person name="Wilkins M.J."/>
            <person name="Williams K.H."/>
            <person name="Banfield J.F."/>
        </authorList>
    </citation>
    <scope>NUCLEOTIDE SEQUENCE [LARGE SCALE GENOMIC DNA]</scope>
</reference>
<sequence>MNYSLFSSESVCAGHPDKICDQISDAVLDAALKVDPHSRVACETLVTTNKVVLAGEVTCSGSLDYKSIAEKVIKNLGFTKDIYNFGPKTDIEVYIHEQSRDIAVGVDDGGAGDQGMMFGYATNETPEFMPLPITIAHELTEKMDELALKELPYLRPDGKSQVTVRYENGRPVSVEKIVLAKPHDPKIDKEIVKSNLIKKAVTPILEKYNLSRVDEKDIIFNGTGIWEIGGPASDTGVTGRKIVVDTYGGMGRIGGGCFSGKDPSKVDRSAAYAARFLAKNIVAQGLVDRCEVQLAYAIGTKYPVGKAIETFGTGKKEQKVIEDYAWNLLDLSVKGIVDSLNLLKPIYRKTASYGHFGHSEYPWEKLA</sequence>
<evidence type="ECO:0000256" key="11">
    <source>
        <dbReference type="ARBA" id="ARBA00022842"/>
    </source>
</evidence>
<evidence type="ECO:0000256" key="5">
    <source>
        <dbReference type="ARBA" id="ARBA00012828"/>
    </source>
</evidence>
<dbReference type="InterPro" id="IPR022628">
    <property type="entry name" value="S-AdoMet_synt_N"/>
</dbReference>
<dbReference type="EC" id="2.5.1.6" evidence="5 13"/>
<keyword evidence="6" id="KW-0554">One-carbon metabolism</keyword>
<evidence type="ECO:0000259" key="17">
    <source>
        <dbReference type="Pfam" id="PF02772"/>
    </source>
</evidence>
<dbReference type="PROSITE" id="PS00377">
    <property type="entry name" value="ADOMET_SYNTHASE_2"/>
    <property type="match status" value="1"/>
</dbReference>
<evidence type="ECO:0000259" key="18">
    <source>
        <dbReference type="Pfam" id="PF02773"/>
    </source>
</evidence>
<dbReference type="InterPro" id="IPR002133">
    <property type="entry name" value="S-AdoMet_synthetase"/>
</dbReference>
<comment type="cofactor">
    <cofactor evidence="2">
        <name>K(+)</name>
        <dbReference type="ChEBI" id="CHEBI:29103"/>
    </cofactor>
</comment>
<evidence type="ECO:0000256" key="13">
    <source>
        <dbReference type="NCBIfam" id="TIGR01034"/>
    </source>
</evidence>
<keyword evidence="10" id="KW-0067">ATP-binding</keyword>
<dbReference type="Pfam" id="PF02773">
    <property type="entry name" value="S-AdoMet_synt_C"/>
    <property type="match status" value="1"/>
</dbReference>
<dbReference type="NCBIfam" id="TIGR01034">
    <property type="entry name" value="metK"/>
    <property type="match status" value="1"/>
</dbReference>
<dbReference type="PROSITE" id="PS00376">
    <property type="entry name" value="ADOMET_SYNTHASE_1"/>
    <property type="match status" value="1"/>
</dbReference>
<keyword evidence="8 14" id="KW-0479">Metal-binding</keyword>
<evidence type="ECO:0000256" key="8">
    <source>
        <dbReference type="ARBA" id="ARBA00022723"/>
    </source>
</evidence>
<dbReference type="GO" id="GO:0005524">
    <property type="term" value="F:ATP binding"/>
    <property type="evidence" value="ECO:0007669"/>
    <property type="project" value="UniProtKB-KW"/>
</dbReference>
<dbReference type="Pfam" id="PF02772">
    <property type="entry name" value="S-AdoMet_synt_M"/>
    <property type="match status" value="1"/>
</dbReference>
<dbReference type="InterPro" id="IPR022631">
    <property type="entry name" value="ADOMET_SYNTHASE_CS"/>
</dbReference>
<evidence type="ECO:0000256" key="9">
    <source>
        <dbReference type="ARBA" id="ARBA00022741"/>
    </source>
</evidence>
<evidence type="ECO:0000313" key="20">
    <source>
        <dbReference type="Proteomes" id="UP000034934"/>
    </source>
</evidence>
<gene>
    <name evidence="19" type="ORF">UR19_C0008G0001</name>
</gene>
<feature type="domain" description="S-adenosylmethionine synthetase C-terminal" evidence="18">
    <location>
        <begin position="228"/>
        <end position="365"/>
    </location>
</feature>
<evidence type="ECO:0000256" key="6">
    <source>
        <dbReference type="ARBA" id="ARBA00022563"/>
    </source>
</evidence>
<name>A0A0F9YDN7_9BACT</name>
<proteinExistence type="inferred from homology"/>
<dbReference type="PANTHER" id="PTHR11964">
    <property type="entry name" value="S-ADENOSYLMETHIONINE SYNTHETASE"/>
    <property type="match status" value="1"/>
</dbReference>
<dbReference type="CDD" id="cd18079">
    <property type="entry name" value="S-AdoMet_synt"/>
    <property type="match status" value="1"/>
</dbReference>